<name>A0ABM7WNC0_9ACTN</name>
<proteinExistence type="predicted"/>
<dbReference type="Proteomes" id="UP001320544">
    <property type="component" value="Chromosome"/>
</dbReference>
<evidence type="ECO:0000313" key="2">
    <source>
        <dbReference type="EMBL" id="BDE97917.1"/>
    </source>
</evidence>
<evidence type="ECO:0000256" key="1">
    <source>
        <dbReference type="SAM" id="Phobius"/>
    </source>
</evidence>
<accession>A0ABM7WNC0</accession>
<keyword evidence="3" id="KW-1185">Reference proteome</keyword>
<sequence length="199" mass="21911">MGTSILNRSFSTREKALILVLAIVLLVAAYYYFVVRSVAETQEANAAALEQVQSEIDTQLAIAQVRSKMQGELEKLGTLENLPEVAVYDNLRNELDELNKVLEQTNSYDIKFSTPEIDGETVRRIVNITFSAPSYEESLSVVEQLQNGKYRCDVTDFSLVGTLLADGSVKSVSANLKVTYFETANGAQSLNGLVEKAES</sequence>
<evidence type="ECO:0008006" key="4">
    <source>
        <dbReference type="Google" id="ProtNLM"/>
    </source>
</evidence>
<feature type="transmembrane region" description="Helical" evidence="1">
    <location>
        <begin position="16"/>
        <end position="33"/>
    </location>
</feature>
<evidence type="ECO:0000313" key="3">
    <source>
        <dbReference type="Proteomes" id="UP001320544"/>
    </source>
</evidence>
<dbReference type="RefSeq" id="WP_244387392.1">
    <property type="nucleotide sequence ID" value="NZ_AP025564.1"/>
</dbReference>
<keyword evidence="1" id="KW-0812">Transmembrane</keyword>
<dbReference type="EMBL" id="AP025564">
    <property type="protein sequence ID" value="BDE97917.1"/>
    <property type="molecule type" value="Genomic_DNA"/>
</dbReference>
<gene>
    <name evidence="2" type="ORF">CE91St30_32500</name>
</gene>
<organism evidence="2 3">
    <name type="scientific">Raoultibacter timonensis</name>
    <dbReference type="NCBI Taxonomy" id="1907662"/>
    <lineage>
        <taxon>Bacteria</taxon>
        <taxon>Bacillati</taxon>
        <taxon>Actinomycetota</taxon>
        <taxon>Coriobacteriia</taxon>
        <taxon>Eggerthellales</taxon>
        <taxon>Eggerthellaceae</taxon>
        <taxon>Raoultibacter</taxon>
    </lineage>
</organism>
<protein>
    <recommendedName>
        <fullName evidence="4">Type IV pilus assembly protein PilO</fullName>
    </recommendedName>
</protein>
<keyword evidence="1" id="KW-0472">Membrane</keyword>
<keyword evidence="1" id="KW-1133">Transmembrane helix</keyword>
<reference evidence="2 3" key="1">
    <citation type="submission" date="2022-01" db="EMBL/GenBank/DDBJ databases">
        <title>Novel bile acid biosynthetic pathways are enriched in the microbiome of centenarians.</title>
        <authorList>
            <person name="Sato Y."/>
            <person name="Atarashi K."/>
            <person name="Plichta R.D."/>
            <person name="Arai Y."/>
            <person name="Sasajima S."/>
            <person name="Kearney M.S."/>
            <person name="Suda W."/>
            <person name="Takeshita K."/>
            <person name="Sasaki T."/>
            <person name="Okamoto S."/>
            <person name="Skelly N.A."/>
            <person name="Okamura Y."/>
            <person name="Vlamakis H."/>
            <person name="Li Y."/>
            <person name="Tanoue T."/>
            <person name="Takei H."/>
            <person name="Nittono H."/>
            <person name="Narushima S."/>
            <person name="Irie J."/>
            <person name="Itoh H."/>
            <person name="Moriya K."/>
            <person name="Sugiura Y."/>
            <person name="Suematsu M."/>
            <person name="Moritoki N."/>
            <person name="Shibata S."/>
            <person name="Littman R.D."/>
            <person name="Fischbach A.M."/>
            <person name="Uwamino Y."/>
            <person name="Inoue T."/>
            <person name="Honda A."/>
            <person name="Hattori M."/>
            <person name="Murai T."/>
            <person name="Xavier J.R."/>
            <person name="Hirose N."/>
            <person name="Honda K."/>
        </authorList>
    </citation>
    <scope>NUCLEOTIDE SEQUENCE [LARGE SCALE GENOMIC DNA]</scope>
    <source>
        <strain evidence="2 3">CE91-St30</strain>
    </source>
</reference>